<evidence type="ECO:0000313" key="15">
    <source>
        <dbReference type="Proteomes" id="UP000068250"/>
    </source>
</evidence>
<sequence length="951" mass="102874">MTATVPTGSNPLQALATVHQSPWLDFIRRSFVEDGSLTKLVQSGDIRGVTSNPAIFQKAMGDGTEYDPQMRDILAHETLSPGALYERLAVADIQAAAKVLAPVHAQTKGRDGFVSLEVSPYLARDGKGTAHEAERLWADVHAPNLMIKIPATPESIPAIRKSIAAGINVNVTLIFSLAAYRDVVEAWLSGLEDLKARGGDLSQVASVASFFVSRIDGKIDAAIDRRVKAGDKDAESLKALRGKVAIANAKMAYVYWQEMMQTPRWKALEAAGAQTQRLLWASTGTKDKTYSDVLYVDTLIGPHTVNTLPPATMDAFRDHGTVSETLTQGVAEARSVMEDAERLGLDLDGVTATLLNEGVSAFEDAFDALLGSVASKQITLMGNKLTGLKTSLPTDLQAAVDAGLEEWRKDGTIRRVWRKDASVWTGQSEGDWVNWLNVVDERLAHVDELEAFQAEVKARGFQQVLLMGMGGSSMGPEVLAMTFGKHEGFGHLYVLDSTDPQQVAAFERKIDPFHTLFIVASKSGSTLEPNIMLAYFQDLAKRALKEKAGSHFVAITDPGSKLEALAKKEGFWKVFAGDPKIGGRYSILSNFGLVPAAAAGVPVRLFLEDALRGVRLCDASVPPAANPGVQLGTLMGVAAKTQGRDKLSIIATPQIADFGAWLEQLVAESTGKHGKGIIPVDNETLGGPSRYGKDRLFVYLRLVPEHRHEQDEAIATLIEAGQPVITINLHNKRQIAQEFFRWEIATAVAGAFLGIDPFDQPDVESTKVETRKLTEAYDKTGALPAETPFAEFGPLAFFADPANAAAVKADSAAAILKTHLDRTKPGDYVALLAFIERNRETVEWLQHVRLHVRDAKTIATSTGFGPRFLHSTGQAYKGGPNTGVFLQITADNTRDLPVPGSSYTFGVVKAAQARGDFDVLAERKRRALRVHIRGNLKEGLAALATALHDAL</sequence>
<dbReference type="SUPFAM" id="SSF51569">
    <property type="entry name" value="Aldolase"/>
    <property type="match status" value="1"/>
</dbReference>
<comment type="pathway">
    <text evidence="12">Carbohydrate degradation; glycolysis; D-glyceraldehyde 3-phosphate and glycerone phosphate from D-glucose: step 2/4.</text>
</comment>
<reference evidence="15" key="1">
    <citation type="submission" date="2014-09" db="EMBL/GenBank/DDBJ databases">
        <authorList>
            <person name="Illeghems K.G."/>
        </authorList>
    </citation>
    <scope>NUCLEOTIDE SEQUENCE [LARGE SCALE GENOMIC DNA]</scope>
    <source>
        <strain evidence="15">LMG 23848T</strain>
    </source>
</reference>
<evidence type="ECO:0000313" key="14">
    <source>
        <dbReference type="EMBL" id="NHO39543.1"/>
    </source>
</evidence>
<dbReference type="InterPro" id="IPR004732">
    <property type="entry name" value="Transaldolase_2"/>
</dbReference>
<dbReference type="AlphaFoldDB" id="A0A0U5F675"/>
<dbReference type="InterPro" id="IPR001585">
    <property type="entry name" value="TAL/FSA"/>
</dbReference>
<comment type="similarity">
    <text evidence="4 11">Belongs to the transaldolase family. Type 2 subfamily.</text>
</comment>
<evidence type="ECO:0000256" key="2">
    <source>
        <dbReference type="ARBA" id="ARBA00004496"/>
    </source>
</evidence>
<dbReference type="Gene3D" id="3.20.20.70">
    <property type="entry name" value="Aldolase class I"/>
    <property type="match status" value="1"/>
</dbReference>
<dbReference type="InterPro" id="IPR001672">
    <property type="entry name" value="G6P_Isomerase"/>
</dbReference>
<dbReference type="NCBIfam" id="NF007080">
    <property type="entry name" value="PRK09533.1"/>
    <property type="match status" value="1"/>
</dbReference>
<dbReference type="OrthoDB" id="140919at2"/>
<dbReference type="HAMAP" id="MF_00493">
    <property type="entry name" value="Transaldolase_2"/>
    <property type="match status" value="1"/>
</dbReference>
<dbReference type="GO" id="GO:0006098">
    <property type="term" value="P:pentose-phosphate shunt"/>
    <property type="evidence" value="ECO:0007669"/>
    <property type="project" value="UniProtKB-UniRule"/>
</dbReference>
<evidence type="ECO:0000256" key="5">
    <source>
        <dbReference type="ARBA" id="ARBA00013151"/>
    </source>
</evidence>
<dbReference type="GO" id="GO:0006096">
    <property type="term" value="P:glycolytic process"/>
    <property type="evidence" value="ECO:0007669"/>
    <property type="project" value="UniProtKB-UniPathway"/>
</dbReference>
<dbReference type="Gene3D" id="3.40.50.10490">
    <property type="entry name" value="Glucose-6-phosphate isomerase like protein, domain 1"/>
    <property type="match status" value="3"/>
</dbReference>
<proteinExistence type="inferred from homology"/>
<evidence type="ECO:0000256" key="4">
    <source>
        <dbReference type="ARBA" id="ARBA00008426"/>
    </source>
</evidence>
<reference evidence="13" key="2">
    <citation type="submission" date="2014-09" db="EMBL/GenBank/DDBJ databases">
        <authorList>
            <person name="Magalhaes I.L.F."/>
            <person name="Oliveira U."/>
            <person name="Santos F.R."/>
            <person name="Vidigal T.H.D.A."/>
            <person name="Brescovit A.D."/>
            <person name="Santos A.J."/>
        </authorList>
    </citation>
    <scope>NUCLEOTIDE SEQUENCE</scope>
    <source>
        <strain evidence="13">LMG 23848T</strain>
    </source>
</reference>
<evidence type="ECO:0000256" key="10">
    <source>
        <dbReference type="ARBA" id="ARBA00048810"/>
    </source>
</evidence>
<evidence type="ECO:0000256" key="8">
    <source>
        <dbReference type="ARBA" id="ARBA00023126"/>
    </source>
</evidence>
<dbReference type="SUPFAM" id="SSF53697">
    <property type="entry name" value="SIS domain"/>
    <property type="match status" value="1"/>
</dbReference>
<dbReference type="EC" id="2.2.1.2" evidence="5 11"/>
<keyword evidence="16" id="KW-1185">Reference proteome</keyword>
<name>A0A0U5F675_9PROT</name>
<keyword evidence="9 11" id="KW-0704">Schiff base</keyword>
<dbReference type="RefSeq" id="WP_059023181.1">
    <property type="nucleotide sequence ID" value="NZ_LN609302.1"/>
</dbReference>
<dbReference type="CDD" id="cd00955">
    <property type="entry name" value="Transaldolase_like"/>
    <property type="match status" value="1"/>
</dbReference>
<dbReference type="GO" id="GO:0005737">
    <property type="term" value="C:cytoplasm"/>
    <property type="evidence" value="ECO:0007669"/>
    <property type="project" value="UniProtKB-SubCell"/>
</dbReference>
<dbReference type="UniPathway" id="UPA00115">
    <property type="reaction ID" value="UER00414"/>
</dbReference>
<keyword evidence="12" id="KW-0312">Gluconeogenesis</keyword>
<dbReference type="NCBIfam" id="TIGR00876">
    <property type="entry name" value="tal_mycobact"/>
    <property type="match status" value="1"/>
</dbReference>
<evidence type="ECO:0000256" key="7">
    <source>
        <dbReference type="ARBA" id="ARBA00022679"/>
    </source>
</evidence>
<protein>
    <recommendedName>
        <fullName evidence="5 11">Transaldolase</fullName>
        <ecNumber evidence="5 11">2.2.1.2</ecNumber>
    </recommendedName>
</protein>
<dbReference type="NCBIfam" id="NF002881">
    <property type="entry name" value="PRK03343.1"/>
    <property type="match status" value="1"/>
</dbReference>
<dbReference type="Proteomes" id="UP000068250">
    <property type="component" value="Chromosome I"/>
</dbReference>
<evidence type="ECO:0000256" key="3">
    <source>
        <dbReference type="ARBA" id="ARBA00004857"/>
    </source>
</evidence>
<dbReference type="GO" id="GO:0006094">
    <property type="term" value="P:gluconeogenesis"/>
    <property type="evidence" value="ECO:0007669"/>
    <property type="project" value="UniProtKB-KW"/>
</dbReference>
<keyword evidence="12 13" id="KW-0413">Isomerase</keyword>
<keyword evidence="8 11" id="KW-0570">Pentose shunt</keyword>
<dbReference type="PROSITE" id="PS01054">
    <property type="entry name" value="TRANSALDOLASE_1"/>
    <property type="match status" value="1"/>
</dbReference>
<dbReference type="Pfam" id="PF00923">
    <property type="entry name" value="TAL_FSA"/>
    <property type="match status" value="1"/>
</dbReference>
<dbReference type="PRINTS" id="PR00662">
    <property type="entry name" value="G6PISOMERASE"/>
</dbReference>
<dbReference type="InterPro" id="IPR046348">
    <property type="entry name" value="SIS_dom_sf"/>
</dbReference>
<dbReference type="PROSITE" id="PS51463">
    <property type="entry name" value="P_GLUCOSE_ISOMERASE_3"/>
    <property type="match status" value="1"/>
</dbReference>
<comment type="similarity">
    <text evidence="12">Belongs to the GPI family.</text>
</comment>
<dbReference type="Proteomes" id="UP000657200">
    <property type="component" value="Unassembled WGS sequence"/>
</dbReference>
<dbReference type="UniPathway" id="UPA00109">
    <property type="reaction ID" value="UER00181"/>
</dbReference>
<evidence type="ECO:0000256" key="12">
    <source>
        <dbReference type="RuleBase" id="RU000612"/>
    </source>
</evidence>
<comment type="function">
    <text evidence="1 11">Transaldolase is important for the balance of metabolites in the pentose-phosphate pathway.</text>
</comment>
<feature type="active site" description="Schiff-base intermediate with substrate" evidence="11">
    <location>
        <position position="148"/>
    </location>
</feature>
<dbReference type="InterPro" id="IPR018225">
    <property type="entry name" value="Transaldolase_AS"/>
</dbReference>
<evidence type="ECO:0000313" key="16">
    <source>
        <dbReference type="Proteomes" id="UP000657200"/>
    </source>
</evidence>
<dbReference type="STRING" id="431306.AGA_950"/>
<keyword evidence="6 11" id="KW-0963">Cytoplasm</keyword>
<dbReference type="GO" id="GO:0004347">
    <property type="term" value="F:glucose-6-phosphate isomerase activity"/>
    <property type="evidence" value="ECO:0007669"/>
    <property type="project" value="UniProtKB-EC"/>
</dbReference>
<evidence type="ECO:0000313" key="13">
    <source>
        <dbReference type="EMBL" id="CEF54735.1"/>
    </source>
</evidence>
<evidence type="ECO:0000256" key="6">
    <source>
        <dbReference type="ARBA" id="ARBA00022490"/>
    </source>
</evidence>
<keyword evidence="7 11" id="KW-0808">Transferase</keyword>
<gene>
    <name evidence="11 13" type="primary">tal</name>
    <name evidence="13" type="ORF">AGA_950</name>
    <name evidence="14" type="ORF">GOB80_07560</name>
</gene>
<comment type="catalytic activity">
    <reaction evidence="12">
        <text>alpha-D-glucose 6-phosphate = beta-D-fructose 6-phosphate</text>
        <dbReference type="Rhea" id="RHEA:11816"/>
        <dbReference type="ChEBI" id="CHEBI:57634"/>
        <dbReference type="ChEBI" id="CHEBI:58225"/>
        <dbReference type="EC" id="5.3.1.9"/>
    </reaction>
</comment>
<evidence type="ECO:0000256" key="11">
    <source>
        <dbReference type="HAMAP-Rule" id="MF_00493"/>
    </source>
</evidence>
<dbReference type="PATRIC" id="fig|431306.5.peg.954"/>
<dbReference type="PANTHER" id="PTHR10683">
    <property type="entry name" value="TRANSALDOLASE"/>
    <property type="match status" value="1"/>
</dbReference>
<dbReference type="GO" id="GO:0004801">
    <property type="term" value="F:transaldolase activity"/>
    <property type="evidence" value="ECO:0007669"/>
    <property type="project" value="UniProtKB-UniRule"/>
</dbReference>
<reference evidence="14 16" key="3">
    <citation type="journal article" date="2020" name="Int. J. Syst. Evol. Microbiol.">
        <title>Novel acetic acid bacteria from cider fermentations: Acetobacter conturbans sp. nov. and Acetobacter fallax sp. nov.</title>
        <authorList>
            <person name="Sombolestani A.S."/>
            <person name="Cleenwerck I."/>
            <person name="Cnockaert M."/>
            <person name="Borremans W."/>
            <person name="Wieme A.D."/>
            <person name="De Vuyst L."/>
            <person name="Vandamme P."/>
        </authorList>
    </citation>
    <scope>NUCLEOTIDE SEQUENCE [LARGE SCALE GENOMIC DNA]</scope>
    <source>
        <strain evidence="14 16">LMG 23848</strain>
    </source>
</reference>
<comment type="subcellular location">
    <subcellularLocation>
        <location evidence="2 11">Cytoplasm</location>
    </subcellularLocation>
</comment>
<evidence type="ECO:0000256" key="1">
    <source>
        <dbReference type="ARBA" id="ARBA00003518"/>
    </source>
</evidence>
<dbReference type="EMBL" id="LN609302">
    <property type="protein sequence ID" value="CEF54735.1"/>
    <property type="molecule type" value="Genomic_DNA"/>
</dbReference>
<dbReference type="Pfam" id="PF00342">
    <property type="entry name" value="PGI"/>
    <property type="match status" value="1"/>
</dbReference>
<organism evidence="13 15">
    <name type="scientific">Acetobacter ghanensis</name>
    <dbReference type="NCBI Taxonomy" id="431306"/>
    <lineage>
        <taxon>Bacteria</taxon>
        <taxon>Pseudomonadati</taxon>
        <taxon>Pseudomonadota</taxon>
        <taxon>Alphaproteobacteria</taxon>
        <taxon>Acetobacterales</taxon>
        <taxon>Acetobacteraceae</taxon>
        <taxon>Acetobacter</taxon>
    </lineage>
</organism>
<dbReference type="GO" id="GO:0097367">
    <property type="term" value="F:carbohydrate derivative binding"/>
    <property type="evidence" value="ECO:0007669"/>
    <property type="project" value="InterPro"/>
</dbReference>
<dbReference type="EMBL" id="WOTE01000003">
    <property type="protein sequence ID" value="NHO39543.1"/>
    <property type="molecule type" value="Genomic_DNA"/>
</dbReference>
<keyword evidence="12" id="KW-0324">Glycolysis</keyword>
<evidence type="ECO:0000256" key="9">
    <source>
        <dbReference type="ARBA" id="ARBA00023270"/>
    </source>
</evidence>
<comment type="pathway">
    <text evidence="3 11">Carbohydrate degradation; pentose phosphate pathway; D-glyceraldehyde 3-phosphate and beta-D-fructose 6-phosphate from D-ribose 5-phosphate and D-xylulose 5-phosphate (non-oxidative stage): step 2/3.</text>
</comment>
<accession>A0A0U5F675</accession>
<dbReference type="InterPro" id="IPR013785">
    <property type="entry name" value="Aldolase_TIM"/>
</dbReference>
<comment type="catalytic activity">
    <reaction evidence="10 11">
        <text>D-sedoheptulose 7-phosphate + D-glyceraldehyde 3-phosphate = D-erythrose 4-phosphate + beta-D-fructose 6-phosphate</text>
        <dbReference type="Rhea" id="RHEA:17053"/>
        <dbReference type="ChEBI" id="CHEBI:16897"/>
        <dbReference type="ChEBI" id="CHEBI:57483"/>
        <dbReference type="ChEBI" id="CHEBI:57634"/>
        <dbReference type="ChEBI" id="CHEBI:59776"/>
        <dbReference type="EC" id="2.2.1.2"/>
    </reaction>
</comment>
<dbReference type="PANTHER" id="PTHR10683:SF31">
    <property type="entry name" value="TRANSALDOLASE"/>
    <property type="match status" value="1"/>
</dbReference>